<dbReference type="GO" id="GO:0000150">
    <property type="term" value="F:DNA strand exchange activity"/>
    <property type="evidence" value="ECO:0007669"/>
    <property type="project" value="InterPro"/>
</dbReference>
<dbReference type="GO" id="GO:0003677">
    <property type="term" value="F:DNA binding"/>
    <property type="evidence" value="ECO:0007669"/>
    <property type="project" value="InterPro"/>
</dbReference>
<evidence type="ECO:0000259" key="1">
    <source>
        <dbReference type="PROSITE" id="PS51736"/>
    </source>
</evidence>
<dbReference type="Pfam" id="PF07508">
    <property type="entry name" value="Recombinase"/>
    <property type="match status" value="1"/>
</dbReference>
<reference evidence="3 4" key="1">
    <citation type="submission" date="2019-12" db="EMBL/GenBank/DDBJ databases">
        <title>Microbes associate with the intestines of laboratory mice.</title>
        <authorList>
            <person name="Navarre W."/>
            <person name="Wong E."/>
        </authorList>
    </citation>
    <scope>NUCLEOTIDE SEQUENCE [LARGE SCALE GENOMIC DNA]</scope>
    <source>
        <strain evidence="3 4">NM66_B29</strain>
    </source>
</reference>
<dbReference type="RefSeq" id="WP_160345600.1">
    <property type="nucleotide sequence ID" value="NZ_WSRR01000008.1"/>
</dbReference>
<dbReference type="SMART" id="SM00857">
    <property type="entry name" value="Resolvase"/>
    <property type="match status" value="1"/>
</dbReference>
<dbReference type="InterPro" id="IPR036162">
    <property type="entry name" value="Resolvase-like_N_sf"/>
</dbReference>
<feature type="domain" description="Resolvase/invertase-type recombinase catalytic" evidence="1">
    <location>
        <begin position="14"/>
        <end position="158"/>
    </location>
</feature>
<dbReference type="Gene3D" id="3.90.1750.20">
    <property type="entry name" value="Putative Large Serine Recombinase, Chain B, Domain 2"/>
    <property type="match status" value="1"/>
</dbReference>
<dbReference type="Pfam" id="PF13408">
    <property type="entry name" value="Zn_ribbon_recom"/>
    <property type="match status" value="1"/>
</dbReference>
<dbReference type="InterPro" id="IPR038109">
    <property type="entry name" value="DNA_bind_recomb_sf"/>
</dbReference>
<dbReference type="InterPro" id="IPR050639">
    <property type="entry name" value="SSR_resolvase"/>
</dbReference>
<protein>
    <submittedName>
        <fullName evidence="3">Resolvase</fullName>
    </submittedName>
</protein>
<dbReference type="Gene3D" id="3.40.50.1390">
    <property type="entry name" value="Resolvase, N-terminal catalytic domain"/>
    <property type="match status" value="1"/>
</dbReference>
<dbReference type="PROSITE" id="PS51737">
    <property type="entry name" value="RECOMBINASE_DNA_BIND"/>
    <property type="match status" value="1"/>
</dbReference>
<accession>A0A6N8JMP6</accession>
<name>A0A6N8JMP6_9ACTN</name>
<dbReference type="CDD" id="cd00338">
    <property type="entry name" value="Ser_Recombinase"/>
    <property type="match status" value="1"/>
</dbReference>
<dbReference type="SUPFAM" id="SSF53041">
    <property type="entry name" value="Resolvase-like"/>
    <property type="match status" value="1"/>
</dbReference>
<dbReference type="OrthoDB" id="3174408at2"/>
<dbReference type="PROSITE" id="PS51736">
    <property type="entry name" value="RECOMBINASES_3"/>
    <property type="match status" value="1"/>
</dbReference>
<evidence type="ECO:0000313" key="3">
    <source>
        <dbReference type="EMBL" id="MVX60842.1"/>
    </source>
</evidence>
<dbReference type="PANTHER" id="PTHR30461">
    <property type="entry name" value="DNA-INVERTASE FROM LAMBDOID PROPHAGE"/>
    <property type="match status" value="1"/>
</dbReference>
<dbReference type="InterPro" id="IPR006119">
    <property type="entry name" value="Resolv_N"/>
</dbReference>
<dbReference type="AlphaFoldDB" id="A0A6N8JMP6"/>
<dbReference type="Pfam" id="PF00239">
    <property type="entry name" value="Resolvase"/>
    <property type="match status" value="1"/>
</dbReference>
<keyword evidence="4" id="KW-1185">Reference proteome</keyword>
<comment type="caution">
    <text evidence="3">The sequence shown here is derived from an EMBL/GenBank/DDBJ whole genome shotgun (WGS) entry which is preliminary data.</text>
</comment>
<dbReference type="InterPro" id="IPR011109">
    <property type="entry name" value="DNA_bind_recombinase_dom"/>
</dbReference>
<dbReference type="EMBL" id="WSRR01000008">
    <property type="protein sequence ID" value="MVX60842.1"/>
    <property type="molecule type" value="Genomic_DNA"/>
</dbReference>
<dbReference type="InterPro" id="IPR025827">
    <property type="entry name" value="Zn_ribbon_recom_dom"/>
</dbReference>
<dbReference type="Proteomes" id="UP000463388">
    <property type="component" value="Unassembled WGS sequence"/>
</dbReference>
<proteinExistence type="predicted"/>
<feature type="domain" description="Recombinase" evidence="2">
    <location>
        <begin position="165"/>
        <end position="271"/>
    </location>
</feature>
<evidence type="ECO:0000313" key="4">
    <source>
        <dbReference type="Proteomes" id="UP000463388"/>
    </source>
</evidence>
<organism evidence="3 4">
    <name type="scientific">Adlercreutzia mucosicola</name>
    <dbReference type="NCBI Taxonomy" id="580026"/>
    <lineage>
        <taxon>Bacteria</taxon>
        <taxon>Bacillati</taxon>
        <taxon>Actinomycetota</taxon>
        <taxon>Coriobacteriia</taxon>
        <taxon>Eggerthellales</taxon>
        <taxon>Eggerthellaceae</taxon>
        <taxon>Adlercreutzia</taxon>
    </lineage>
</organism>
<dbReference type="PANTHER" id="PTHR30461:SF23">
    <property type="entry name" value="DNA RECOMBINASE-RELATED"/>
    <property type="match status" value="1"/>
</dbReference>
<evidence type="ECO:0000259" key="2">
    <source>
        <dbReference type="PROSITE" id="PS51737"/>
    </source>
</evidence>
<sequence length="526" mass="58534">MQLVPCDNPRPGRRVASYARFSSHNQRSESIEIQEDNNLAYCAINDLDMVAMYSDEAKTGKTTSRADFQRMVADAKAGLFDFVVIYKVPRIMRNRDEMALLRITLRKYGVEILYSGEDIGKGSDGILQLGIKEVLAEWESAQLGERIVDGIQKNAERCMANGQPLYGWDIVNGYYVVNEVEAAVLRRARSMLSNGKTVAEIVRALEGHKTKRGKPITHNVLTKMLKRKQNAGVYSYAGHETEGGMPALWTMEEQRMIWKMLGDETRPRRKALGADFLLTGKLYCGKCDTPMTGTSGTGKSGTVYYYYKDKKGCGRQVRKDVIEENVADAVRAALSREATREKIADLVCEYSETEDPTPQSDVIAAEIKEIKAAYANILKAIEQGIIPPGAKERIAQLQEQEETLAEELRIAQAIEAVALDRDRVLFWLEQIAAAPDDKALIDVFVARVVLLDDDLHIVMHFEDNDGPPGAQLYDKGGGVLPRGTMLHHKLQKPGHLTRLLCLQVRYQGCQGNRPLDNTGAGVGMPP</sequence>
<gene>
    <name evidence="3" type="ORF">GKZ27_05135</name>
</gene>